<dbReference type="CDD" id="cd04683">
    <property type="entry name" value="NUDIX_Hydrolase"/>
    <property type="match status" value="1"/>
</dbReference>
<accession>A0ABP8PAJ6</accession>
<organism evidence="4 5">
    <name type="scientific">Microbacterium panaciterrae</name>
    <dbReference type="NCBI Taxonomy" id="985759"/>
    <lineage>
        <taxon>Bacteria</taxon>
        <taxon>Bacillati</taxon>
        <taxon>Actinomycetota</taxon>
        <taxon>Actinomycetes</taxon>
        <taxon>Micrococcales</taxon>
        <taxon>Microbacteriaceae</taxon>
        <taxon>Microbacterium</taxon>
    </lineage>
</organism>
<dbReference type="EMBL" id="BAABGP010000008">
    <property type="protein sequence ID" value="GAA4483399.1"/>
    <property type="molecule type" value="Genomic_DNA"/>
</dbReference>
<keyword evidence="2" id="KW-0378">Hydrolase</keyword>
<sequence>MNARSFAVVPAAYVYLRHEDRVLLQLRQNTGFMDGRWAAAIAGHVELGETALATACREAVEELGIMLHPGALTPVTAMQRTDGTADPREQRVDWFFTARVWDGRPTIKEPLKCADLAWFRLTDLPDLVPPHERLVLDGLASGRLSVFTSYGY</sequence>
<dbReference type="PANTHER" id="PTHR43046">
    <property type="entry name" value="GDP-MANNOSE MANNOSYL HYDROLASE"/>
    <property type="match status" value="1"/>
</dbReference>
<comment type="cofactor">
    <cofactor evidence="1">
        <name>Mg(2+)</name>
        <dbReference type="ChEBI" id="CHEBI:18420"/>
    </cofactor>
</comment>
<dbReference type="InterPro" id="IPR015797">
    <property type="entry name" value="NUDIX_hydrolase-like_dom_sf"/>
</dbReference>
<dbReference type="PANTHER" id="PTHR43046:SF14">
    <property type="entry name" value="MUTT_NUDIX FAMILY PROTEIN"/>
    <property type="match status" value="1"/>
</dbReference>
<dbReference type="Gene3D" id="3.90.79.10">
    <property type="entry name" value="Nucleoside Triphosphate Pyrophosphohydrolase"/>
    <property type="match status" value="1"/>
</dbReference>
<evidence type="ECO:0000313" key="4">
    <source>
        <dbReference type="EMBL" id="GAA4483399.1"/>
    </source>
</evidence>
<protein>
    <recommendedName>
        <fullName evidence="3">Nudix hydrolase domain-containing protein</fullName>
    </recommendedName>
</protein>
<dbReference type="SUPFAM" id="SSF55811">
    <property type="entry name" value="Nudix"/>
    <property type="match status" value="1"/>
</dbReference>
<dbReference type="Proteomes" id="UP001500731">
    <property type="component" value="Unassembled WGS sequence"/>
</dbReference>
<dbReference type="PROSITE" id="PS00893">
    <property type="entry name" value="NUDIX_BOX"/>
    <property type="match status" value="1"/>
</dbReference>
<dbReference type="RefSeq" id="WP_345185698.1">
    <property type="nucleotide sequence ID" value="NZ_BAABGP010000008.1"/>
</dbReference>
<evidence type="ECO:0000313" key="5">
    <source>
        <dbReference type="Proteomes" id="UP001500731"/>
    </source>
</evidence>
<dbReference type="InterPro" id="IPR000086">
    <property type="entry name" value="NUDIX_hydrolase_dom"/>
</dbReference>
<name>A0ABP8PAJ6_9MICO</name>
<feature type="domain" description="Nudix hydrolase" evidence="3">
    <location>
        <begin position="1"/>
        <end position="141"/>
    </location>
</feature>
<dbReference type="Pfam" id="PF00293">
    <property type="entry name" value="NUDIX"/>
    <property type="match status" value="1"/>
</dbReference>
<comment type="caution">
    <text evidence="4">The sequence shown here is derived from an EMBL/GenBank/DDBJ whole genome shotgun (WGS) entry which is preliminary data.</text>
</comment>
<evidence type="ECO:0000259" key="3">
    <source>
        <dbReference type="PROSITE" id="PS51462"/>
    </source>
</evidence>
<reference evidence="5" key="1">
    <citation type="journal article" date="2019" name="Int. J. Syst. Evol. Microbiol.">
        <title>The Global Catalogue of Microorganisms (GCM) 10K type strain sequencing project: providing services to taxonomists for standard genome sequencing and annotation.</title>
        <authorList>
            <consortium name="The Broad Institute Genomics Platform"/>
            <consortium name="The Broad Institute Genome Sequencing Center for Infectious Disease"/>
            <person name="Wu L."/>
            <person name="Ma J."/>
        </authorList>
    </citation>
    <scope>NUCLEOTIDE SEQUENCE [LARGE SCALE GENOMIC DNA]</scope>
    <source>
        <strain evidence="5">JCM 17839</strain>
    </source>
</reference>
<keyword evidence="5" id="KW-1185">Reference proteome</keyword>
<dbReference type="InterPro" id="IPR020084">
    <property type="entry name" value="NUDIX_hydrolase_CS"/>
</dbReference>
<evidence type="ECO:0000256" key="2">
    <source>
        <dbReference type="ARBA" id="ARBA00022801"/>
    </source>
</evidence>
<dbReference type="PROSITE" id="PS51462">
    <property type="entry name" value="NUDIX"/>
    <property type="match status" value="1"/>
</dbReference>
<evidence type="ECO:0000256" key="1">
    <source>
        <dbReference type="ARBA" id="ARBA00001946"/>
    </source>
</evidence>
<proteinExistence type="predicted"/>
<gene>
    <name evidence="4" type="ORF">GCM10023171_14850</name>
</gene>